<gene>
    <name evidence="8" type="ORF">BOX15_Mlig029981g2</name>
</gene>
<feature type="compositionally biased region" description="Basic and acidic residues" evidence="5">
    <location>
        <begin position="238"/>
        <end position="256"/>
    </location>
</feature>
<dbReference type="GO" id="GO:0005730">
    <property type="term" value="C:nucleolus"/>
    <property type="evidence" value="ECO:0007669"/>
    <property type="project" value="UniProtKB-SubCell"/>
</dbReference>
<evidence type="ECO:0000259" key="6">
    <source>
        <dbReference type="Pfam" id="PF08159"/>
    </source>
</evidence>
<comment type="similarity">
    <text evidence="2">Belongs to the ESF1 family.</text>
</comment>
<feature type="region of interest" description="Disordered" evidence="5">
    <location>
        <begin position="1"/>
        <end position="182"/>
    </location>
</feature>
<comment type="caution">
    <text evidence="8">The sequence shown here is derived from an EMBL/GenBank/DDBJ whole genome shotgun (WGS) entry which is preliminary data.</text>
</comment>
<evidence type="ECO:0000256" key="1">
    <source>
        <dbReference type="ARBA" id="ARBA00004604"/>
    </source>
</evidence>
<dbReference type="PANTHER" id="PTHR12202">
    <property type="entry name" value="ESF1 HOMOLOG"/>
    <property type="match status" value="1"/>
</dbReference>
<keyword evidence="3" id="KW-0175">Coiled coil</keyword>
<keyword evidence="4" id="KW-0539">Nucleus</keyword>
<evidence type="ECO:0000256" key="2">
    <source>
        <dbReference type="ARBA" id="ARBA00009087"/>
    </source>
</evidence>
<dbReference type="InterPro" id="IPR012580">
    <property type="entry name" value="NUC153"/>
</dbReference>
<feature type="region of interest" description="Disordered" evidence="5">
    <location>
        <begin position="238"/>
        <end position="264"/>
    </location>
</feature>
<dbReference type="OrthoDB" id="431825at2759"/>
<comment type="subcellular location">
    <subcellularLocation>
        <location evidence="1">Nucleus</location>
        <location evidence="1">Nucleolus</location>
    </subcellularLocation>
</comment>
<proteinExistence type="inferred from homology"/>
<dbReference type="Pfam" id="PF25121">
    <property type="entry name" value="RRM_ESF1"/>
    <property type="match status" value="1"/>
</dbReference>
<feature type="compositionally biased region" description="Basic and acidic residues" evidence="5">
    <location>
        <begin position="11"/>
        <end position="31"/>
    </location>
</feature>
<evidence type="ECO:0000256" key="3">
    <source>
        <dbReference type="ARBA" id="ARBA00023054"/>
    </source>
</evidence>
<name>A0A267EIF6_9PLAT</name>
<evidence type="ECO:0000256" key="4">
    <source>
        <dbReference type="ARBA" id="ARBA00023242"/>
    </source>
</evidence>
<dbReference type="GO" id="GO:0003723">
    <property type="term" value="F:RNA binding"/>
    <property type="evidence" value="ECO:0007669"/>
    <property type="project" value="TreeGrafter"/>
</dbReference>
<protein>
    <submittedName>
        <fullName evidence="8">Uncharacterized protein</fullName>
    </submittedName>
</protein>
<feature type="compositionally biased region" description="Low complexity" evidence="5">
    <location>
        <begin position="473"/>
        <end position="482"/>
    </location>
</feature>
<feature type="compositionally biased region" description="Basic residues" evidence="5">
    <location>
        <begin position="490"/>
        <end position="499"/>
    </location>
</feature>
<dbReference type="STRING" id="282301.A0A267EIF6"/>
<feature type="region of interest" description="Disordered" evidence="5">
    <location>
        <begin position="469"/>
        <end position="544"/>
    </location>
</feature>
<feature type="compositionally biased region" description="Basic and acidic residues" evidence="5">
    <location>
        <begin position="155"/>
        <end position="169"/>
    </location>
</feature>
<feature type="compositionally biased region" description="Acidic residues" evidence="5">
    <location>
        <begin position="526"/>
        <end position="537"/>
    </location>
</feature>
<evidence type="ECO:0000259" key="7">
    <source>
        <dbReference type="Pfam" id="PF25121"/>
    </source>
</evidence>
<dbReference type="GO" id="GO:0006364">
    <property type="term" value="P:rRNA processing"/>
    <property type="evidence" value="ECO:0007669"/>
    <property type="project" value="InterPro"/>
</dbReference>
<dbReference type="AlphaFoldDB" id="A0A267EIF6"/>
<feature type="region of interest" description="Disordered" evidence="5">
    <location>
        <begin position="435"/>
        <end position="455"/>
    </location>
</feature>
<sequence>MVKKRRNAAGNRDEEWRSDPRFGHVTTDPRYRSASARKATRVEIDDRFGAMFTDPEFSTSVRSDKRGRPVAMSSRQDLSRFYGLKQGRHGEDEDDNDEVEASSDNQEDQESEDAVDKDEDEEDEEVAEEESDSDEEDDDDDEQNEADNDEEGSDSEARSSSDEEFRNLERSSSAAIDEENDQSVVPTNRLAVTQQDWEQIKATDLFMLLSSHCPSSVGRLLSVTVYPSKFGQRRMAEEAKAGPLELRRKASSDPAKKSSTSSGSYRRSLRRYQLKRLWYYYAVAEFDCTPAATSVYEQCSGLEVESTGGCLRLSYVPAGMEFGGPDDVPDEWRHLVTRCTGLDPAAYKPRKLTAGLLNRTKVGLTWDETPTERTRYLQGLFNKTDFNEDDPDLNRLSEFLNLSSDESDNDEEDSDAIKARTVKLRRALLGDDVGADKAEDNADNGSELPATFSDDELPDDIALAMQDVDAKAKSSAKGQKQQEQSEPKESRKRTRRRRLKEQAKRAKLAKAGLLPSKADGAGGSGDSDEGDSGEGEGEMPASEQELAMLVADRVAGAHSAVTAADVAADERFGALFTDPNYHVDPTHSEASKAVEVQKLIVGAKRKRAAFD</sequence>
<organism evidence="8 9">
    <name type="scientific">Macrostomum lignano</name>
    <dbReference type="NCBI Taxonomy" id="282301"/>
    <lineage>
        <taxon>Eukaryota</taxon>
        <taxon>Metazoa</taxon>
        <taxon>Spiralia</taxon>
        <taxon>Lophotrochozoa</taxon>
        <taxon>Platyhelminthes</taxon>
        <taxon>Rhabditophora</taxon>
        <taxon>Macrostomorpha</taxon>
        <taxon>Macrostomida</taxon>
        <taxon>Macrostomidae</taxon>
        <taxon>Macrostomum</taxon>
    </lineage>
</organism>
<dbReference type="Proteomes" id="UP000215902">
    <property type="component" value="Unassembled WGS sequence"/>
</dbReference>
<evidence type="ECO:0000313" key="9">
    <source>
        <dbReference type="Proteomes" id="UP000215902"/>
    </source>
</evidence>
<dbReference type="EMBL" id="NIVC01002054">
    <property type="protein sequence ID" value="PAA61256.1"/>
    <property type="molecule type" value="Genomic_DNA"/>
</dbReference>
<dbReference type="Pfam" id="PF08159">
    <property type="entry name" value="NUC153"/>
    <property type="match status" value="1"/>
</dbReference>
<reference evidence="8 9" key="1">
    <citation type="submission" date="2017-06" db="EMBL/GenBank/DDBJ databases">
        <title>A platform for efficient transgenesis in Macrostomum lignano, a flatworm model organism for stem cell research.</title>
        <authorList>
            <person name="Berezikov E."/>
        </authorList>
    </citation>
    <scope>NUCLEOTIDE SEQUENCE [LARGE SCALE GENOMIC DNA]</scope>
    <source>
        <strain evidence="8">DV1</strain>
        <tissue evidence="8">Whole organism</tissue>
    </source>
</reference>
<dbReference type="PANTHER" id="PTHR12202:SF0">
    <property type="entry name" value="ESF1 HOMOLOG"/>
    <property type="match status" value="1"/>
</dbReference>
<feature type="compositionally biased region" description="Acidic residues" evidence="5">
    <location>
        <begin position="92"/>
        <end position="154"/>
    </location>
</feature>
<dbReference type="InterPro" id="IPR039754">
    <property type="entry name" value="Esf1"/>
</dbReference>
<evidence type="ECO:0000313" key="8">
    <source>
        <dbReference type="EMBL" id="PAA61256.1"/>
    </source>
</evidence>
<feature type="domain" description="NUC153" evidence="6">
    <location>
        <begin position="569"/>
        <end position="589"/>
    </location>
</feature>
<keyword evidence="9" id="KW-1185">Reference proteome</keyword>
<evidence type="ECO:0000256" key="5">
    <source>
        <dbReference type="SAM" id="MobiDB-lite"/>
    </source>
</evidence>
<feature type="domain" description="ESF1 RRM" evidence="7">
    <location>
        <begin position="187"/>
        <end position="323"/>
    </location>
</feature>
<dbReference type="InterPro" id="IPR056750">
    <property type="entry name" value="RRM_ESF1"/>
</dbReference>
<accession>A0A267EIF6</accession>